<feature type="region of interest" description="Disordered" evidence="1">
    <location>
        <begin position="58"/>
        <end position="85"/>
    </location>
</feature>
<comment type="caution">
    <text evidence="2">The sequence shown here is derived from an EMBL/GenBank/DDBJ whole genome shotgun (WGS) entry which is preliminary data.</text>
</comment>
<proteinExistence type="predicted"/>
<keyword evidence="3" id="KW-1185">Reference proteome</keyword>
<name>A0ABS5QMZ1_9BACT</name>
<sequence length="85" mass="9867">MADKVFFGNVKEMTNNYGTMYSIGITKEDLDKLVFNEKGWANISLKKSSKGNWYMEIYNPQDNNNTQKTSQTEVVNEEEDEDLPF</sequence>
<dbReference type="EMBL" id="JAEDAM010000019">
    <property type="protein sequence ID" value="MBS8121849.1"/>
    <property type="molecule type" value="Genomic_DNA"/>
</dbReference>
<dbReference type="Proteomes" id="UP000680365">
    <property type="component" value="Unassembled WGS sequence"/>
</dbReference>
<dbReference type="RefSeq" id="WP_213348773.1">
    <property type="nucleotide sequence ID" value="NZ_JAEDAM010000019.1"/>
</dbReference>
<protein>
    <submittedName>
        <fullName evidence="2">Uncharacterized protein</fullName>
    </submittedName>
</protein>
<evidence type="ECO:0000256" key="1">
    <source>
        <dbReference type="SAM" id="MobiDB-lite"/>
    </source>
</evidence>
<gene>
    <name evidence="2" type="ORF">VAMP_33n125</name>
</gene>
<accession>A0ABS5QMZ1</accession>
<reference evidence="2 3" key="1">
    <citation type="journal article" date="2021" name="Nat. Commun.">
        <title>Reductive evolution and unique predatory mode in the CPR bacterium Vampirococcus lugosii.</title>
        <authorList>
            <person name="Moreira D."/>
            <person name="Zivanovic Y."/>
            <person name="Lopez-Archilla A.I."/>
            <person name="Iniesto M."/>
            <person name="Lopez-Garcia P."/>
        </authorList>
    </citation>
    <scope>NUCLEOTIDE SEQUENCE [LARGE SCALE GENOMIC DNA]</scope>
    <source>
        <strain evidence="2">Chiprana</strain>
    </source>
</reference>
<feature type="compositionally biased region" description="Acidic residues" evidence="1">
    <location>
        <begin position="75"/>
        <end position="85"/>
    </location>
</feature>
<evidence type="ECO:0000313" key="3">
    <source>
        <dbReference type="Proteomes" id="UP000680365"/>
    </source>
</evidence>
<organism evidence="2 3">
    <name type="scientific">Candidatus Vampirococcus lugosii</name>
    <dbReference type="NCBI Taxonomy" id="2789015"/>
    <lineage>
        <taxon>Bacteria</taxon>
        <taxon>Candidatus Absconditibacteriota</taxon>
        <taxon>Vampirococcus</taxon>
    </lineage>
</organism>
<evidence type="ECO:0000313" key="2">
    <source>
        <dbReference type="EMBL" id="MBS8121849.1"/>
    </source>
</evidence>
<feature type="compositionally biased region" description="Polar residues" evidence="1">
    <location>
        <begin position="60"/>
        <end position="74"/>
    </location>
</feature>